<gene>
    <name evidence="1" type="ORF">Acr_26g0007060</name>
</gene>
<sequence>MDKRRVLSLRQVLMVSMALNVGLILRLGYVGETWRAEQSLHGFCLQEKSQSTVASMEASSQKVAHVSRVKQVVSIDGTEIEDGGERVINLDQ</sequence>
<reference evidence="1 2" key="1">
    <citation type="submission" date="2019-07" db="EMBL/GenBank/DDBJ databases">
        <title>De Novo Assembly of kiwifruit Actinidia rufa.</title>
        <authorList>
            <person name="Sugita-Konishi S."/>
            <person name="Sato K."/>
            <person name="Mori E."/>
            <person name="Abe Y."/>
            <person name="Kisaki G."/>
            <person name="Hamano K."/>
            <person name="Suezawa K."/>
            <person name="Otani M."/>
            <person name="Fukuda T."/>
            <person name="Manabe T."/>
            <person name="Gomi K."/>
            <person name="Tabuchi M."/>
            <person name="Akimitsu K."/>
            <person name="Kataoka I."/>
        </authorList>
    </citation>
    <scope>NUCLEOTIDE SEQUENCE [LARGE SCALE GENOMIC DNA]</scope>
    <source>
        <strain evidence="2">cv. Fuchu</strain>
    </source>
</reference>
<evidence type="ECO:0000313" key="1">
    <source>
        <dbReference type="EMBL" id="GFZ17436.1"/>
    </source>
</evidence>
<name>A0A7J0H2X4_9ERIC</name>
<keyword evidence="2" id="KW-1185">Reference proteome</keyword>
<dbReference type="AlphaFoldDB" id="A0A7J0H2X4"/>
<proteinExistence type="predicted"/>
<organism evidence="1 2">
    <name type="scientific">Actinidia rufa</name>
    <dbReference type="NCBI Taxonomy" id="165716"/>
    <lineage>
        <taxon>Eukaryota</taxon>
        <taxon>Viridiplantae</taxon>
        <taxon>Streptophyta</taxon>
        <taxon>Embryophyta</taxon>
        <taxon>Tracheophyta</taxon>
        <taxon>Spermatophyta</taxon>
        <taxon>Magnoliopsida</taxon>
        <taxon>eudicotyledons</taxon>
        <taxon>Gunneridae</taxon>
        <taxon>Pentapetalae</taxon>
        <taxon>asterids</taxon>
        <taxon>Ericales</taxon>
        <taxon>Actinidiaceae</taxon>
        <taxon>Actinidia</taxon>
    </lineage>
</organism>
<evidence type="ECO:0000313" key="2">
    <source>
        <dbReference type="Proteomes" id="UP000585474"/>
    </source>
</evidence>
<comment type="caution">
    <text evidence="1">The sequence shown here is derived from an EMBL/GenBank/DDBJ whole genome shotgun (WGS) entry which is preliminary data.</text>
</comment>
<dbReference type="EMBL" id="BJWL01000026">
    <property type="protein sequence ID" value="GFZ17436.1"/>
    <property type="molecule type" value="Genomic_DNA"/>
</dbReference>
<accession>A0A7J0H2X4</accession>
<protein>
    <submittedName>
        <fullName evidence="1">Uncharacterized protein</fullName>
    </submittedName>
</protein>
<dbReference type="Proteomes" id="UP000585474">
    <property type="component" value="Unassembled WGS sequence"/>
</dbReference>